<proteinExistence type="predicted"/>
<protein>
    <recommendedName>
        <fullName evidence="4">Chitin-binding type-2 domain-containing protein</fullName>
    </recommendedName>
</protein>
<organism evidence="2 3">
    <name type="scientific">Dendrothele bispora (strain CBS 962.96)</name>
    <dbReference type="NCBI Taxonomy" id="1314807"/>
    <lineage>
        <taxon>Eukaryota</taxon>
        <taxon>Fungi</taxon>
        <taxon>Dikarya</taxon>
        <taxon>Basidiomycota</taxon>
        <taxon>Agaricomycotina</taxon>
        <taxon>Agaricomycetes</taxon>
        <taxon>Agaricomycetidae</taxon>
        <taxon>Agaricales</taxon>
        <taxon>Agaricales incertae sedis</taxon>
        <taxon>Dendrothele</taxon>
    </lineage>
</organism>
<keyword evidence="3" id="KW-1185">Reference proteome</keyword>
<gene>
    <name evidence="2" type="ORF">K435DRAFT_880098</name>
</gene>
<dbReference type="OrthoDB" id="2608547at2759"/>
<evidence type="ECO:0000313" key="2">
    <source>
        <dbReference type="EMBL" id="THU75833.1"/>
    </source>
</evidence>
<dbReference type="Proteomes" id="UP000297245">
    <property type="component" value="Unassembled WGS sequence"/>
</dbReference>
<evidence type="ECO:0008006" key="4">
    <source>
        <dbReference type="Google" id="ProtNLM"/>
    </source>
</evidence>
<name>A0A4S8KK64_DENBC</name>
<keyword evidence="1" id="KW-0732">Signal</keyword>
<dbReference type="EMBL" id="ML181468">
    <property type="protein sequence ID" value="THU75833.1"/>
    <property type="molecule type" value="Genomic_DNA"/>
</dbReference>
<sequence length="83" mass="8489">MRFFTALTLGFSLFMGTAIAQDVGEPCPADQSGAVGCANTASVNGGNAYIFQCNGQEFVLFAPCGCPTCCMTEGPFNAVCTSG</sequence>
<evidence type="ECO:0000256" key="1">
    <source>
        <dbReference type="SAM" id="SignalP"/>
    </source>
</evidence>
<evidence type="ECO:0000313" key="3">
    <source>
        <dbReference type="Proteomes" id="UP000297245"/>
    </source>
</evidence>
<accession>A0A4S8KK64</accession>
<feature type="signal peptide" evidence="1">
    <location>
        <begin position="1"/>
        <end position="20"/>
    </location>
</feature>
<reference evidence="2 3" key="1">
    <citation type="journal article" date="2019" name="Nat. Ecol. Evol.">
        <title>Megaphylogeny resolves global patterns of mushroom evolution.</title>
        <authorList>
            <person name="Varga T."/>
            <person name="Krizsan K."/>
            <person name="Foldi C."/>
            <person name="Dima B."/>
            <person name="Sanchez-Garcia M."/>
            <person name="Sanchez-Ramirez S."/>
            <person name="Szollosi G.J."/>
            <person name="Szarkandi J.G."/>
            <person name="Papp V."/>
            <person name="Albert L."/>
            <person name="Andreopoulos W."/>
            <person name="Angelini C."/>
            <person name="Antonin V."/>
            <person name="Barry K.W."/>
            <person name="Bougher N.L."/>
            <person name="Buchanan P."/>
            <person name="Buyck B."/>
            <person name="Bense V."/>
            <person name="Catcheside P."/>
            <person name="Chovatia M."/>
            <person name="Cooper J."/>
            <person name="Damon W."/>
            <person name="Desjardin D."/>
            <person name="Finy P."/>
            <person name="Geml J."/>
            <person name="Haridas S."/>
            <person name="Hughes K."/>
            <person name="Justo A."/>
            <person name="Karasinski D."/>
            <person name="Kautmanova I."/>
            <person name="Kiss B."/>
            <person name="Kocsube S."/>
            <person name="Kotiranta H."/>
            <person name="LaButti K.M."/>
            <person name="Lechner B.E."/>
            <person name="Liimatainen K."/>
            <person name="Lipzen A."/>
            <person name="Lukacs Z."/>
            <person name="Mihaltcheva S."/>
            <person name="Morgado L.N."/>
            <person name="Niskanen T."/>
            <person name="Noordeloos M.E."/>
            <person name="Ohm R.A."/>
            <person name="Ortiz-Santana B."/>
            <person name="Ovrebo C."/>
            <person name="Racz N."/>
            <person name="Riley R."/>
            <person name="Savchenko A."/>
            <person name="Shiryaev A."/>
            <person name="Soop K."/>
            <person name="Spirin V."/>
            <person name="Szebenyi C."/>
            <person name="Tomsovsky M."/>
            <person name="Tulloss R.E."/>
            <person name="Uehling J."/>
            <person name="Grigoriev I.V."/>
            <person name="Vagvolgyi C."/>
            <person name="Papp T."/>
            <person name="Martin F.M."/>
            <person name="Miettinen O."/>
            <person name="Hibbett D.S."/>
            <person name="Nagy L.G."/>
        </authorList>
    </citation>
    <scope>NUCLEOTIDE SEQUENCE [LARGE SCALE GENOMIC DNA]</scope>
    <source>
        <strain evidence="2 3">CBS 962.96</strain>
    </source>
</reference>
<dbReference type="AlphaFoldDB" id="A0A4S8KK64"/>
<feature type="chain" id="PRO_5021015090" description="Chitin-binding type-2 domain-containing protein" evidence="1">
    <location>
        <begin position="21"/>
        <end position="83"/>
    </location>
</feature>